<reference evidence="10" key="1">
    <citation type="submission" date="2017-09" db="EMBL/GenBank/DDBJ databases">
        <title>Depth-based differentiation of microbial function through sediment-hosted aquifers and enrichment of novel symbionts in the deep terrestrial subsurface.</title>
        <authorList>
            <person name="Probst A.J."/>
            <person name="Ladd B."/>
            <person name="Jarett J.K."/>
            <person name="Geller-Mcgrath D.E."/>
            <person name="Sieber C.M.K."/>
            <person name="Emerson J.B."/>
            <person name="Anantharaman K."/>
            <person name="Thomas B.C."/>
            <person name="Malmstrom R."/>
            <person name="Stieglmeier M."/>
            <person name="Klingl A."/>
            <person name="Woyke T."/>
            <person name="Ryan C.M."/>
            <person name="Banfield J.F."/>
        </authorList>
    </citation>
    <scope>NUCLEOTIDE SEQUENCE [LARGE SCALE GENOMIC DNA]</scope>
</reference>
<dbReference type="AlphaFoldDB" id="A0A2H0VBD4"/>
<dbReference type="InterPro" id="IPR006097">
    <property type="entry name" value="Glu/Leu/Phe/Val/Trp_DH_dimer"/>
</dbReference>
<evidence type="ECO:0000259" key="8">
    <source>
        <dbReference type="SMART" id="SM00839"/>
    </source>
</evidence>
<evidence type="ECO:0000256" key="3">
    <source>
        <dbReference type="PIRNR" id="PIRNR000185"/>
    </source>
</evidence>
<feature type="binding site" evidence="5">
    <location>
        <position position="348"/>
    </location>
    <ligand>
        <name>substrate</name>
    </ligand>
</feature>
<dbReference type="Proteomes" id="UP000230922">
    <property type="component" value="Unassembled WGS sequence"/>
</dbReference>
<dbReference type="InterPro" id="IPR036291">
    <property type="entry name" value="NAD(P)-bd_dom_sf"/>
</dbReference>
<comment type="caution">
    <text evidence="9">The sequence shown here is derived from an EMBL/GenBank/DDBJ whole genome shotgun (WGS) entry which is preliminary data.</text>
</comment>
<gene>
    <name evidence="9" type="ORF">COT92_01210</name>
</gene>
<dbReference type="InterPro" id="IPR014362">
    <property type="entry name" value="Glu_DH"/>
</dbReference>
<comment type="similarity">
    <text evidence="1 3 7">Belongs to the Glu/Leu/Phe/Val dehydrogenases family.</text>
</comment>
<keyword evidence="5" id="KW-0520">NAD</keyword>
<dbReference type="InterPro" id="IPR006096">
    <property type="entry name" value="Glu/Leu/Phe/Val/Trp_DH_C"/>
</dbReference>
<feature type="domain" description="Glutamate/phenylalanine/leucine/valine/L-tryptophan dehydrogenase C-terminal" evidence="8">
    <location>
        <begin position="181"/>
        <end position="407"/>
    </location>
</feature>
<dbReference type="CDD" id="cd01076">
    <property type="entry name" value="NAD_bind_1_Glu_DH"/>
    <property type="match status" value="1"/>
</dbReference>
<dbReference type="GO" id="GO:0006538">
    <property type="term" value="P:L-glutamate catabolic process"/>
    <property type="evidence" value="ECO:0007669"/>
    <property type="project" value="TreeGrafter"/>
</dbReference>
<dbReference type="InterPro" id="IPR033524">
    <property type="entry name" value="Glu/Leu/Phe/Val_DH_AS"/>
</dbReference>
<dbReference type="SUPFAM" id="SSF53223">
    <property type="entry name" value="Aminoacid dehydrogenase-like, N-terminal domain"/>
    <property type="match status" value="1"/>
</dbReference>
<keyword evidence="5" id="KW-0547">Nucleotide-binding</keyword>
<evidence type="ECO:0000256" key="5">
    <source>
        <dbReference type="PIRSR" id="PIRSR000185-2"/>
    </source>
</evidence>
<evidence type="ECO:0000256" key="7">
    <source>
        <dbReference type="RuleBase" id="RU004417"/>
    </source>
</evidence>
<organism evidence="9 10">
    <name type="scientific">Candidatus Doudnabacteria bacterium CG10_big_fil_rev_8_21_14_0_10_42_18</name>
    <dbReference type="NCBI Taxonomy" id="1974552"/>
    <lineage>
        <taxon>Bacteria</taxon>
        <taxon>Candidatus Doudnaibacteriota</taxon>
    </lineage>
</organism>
<dbReference type="InterPro" id="IPR033922">
    <property type="entry name" value="NAD_bind_Glu_DH"/>
</dbReference>
<accession>A0A2H0VBD4</accession>
<evidence type="ECO:0000256" key="2">
    <source>
        <dbReference type="ARBA" id="ARBA00023002"/>
    </source>
</evidence>
<feature type="site" description="Important for catalysis" evidence="6">
    <location>
        <position position="143"/>
    </location>
</feature>
<feature type="binding site" evidence="5">
    <location>
        <position position="91"/>
    </location>
    <ligand>
        <name>substrate</name>
    </ligand>
</feature>
<dbReference type="PANTHER" id="PTHR11606:SF13">
    <property type="entry name" value="GLUTAMATE DEHYDROGENASE 1, MITOCHONDRIAL"/>
    <property type="match status" value="1"/>
</dbReference>
<dbReference type="SMART" id="SM00839">
    <property type="entry name" value="ELFV_dehydrog"/>
    <property type="match status" value="1"/>
</dbReference>
<dbReference type="PRINTS" id="PR00082">
    <property type="entry name" value="GLFDHDRGNASE"/>
</dbReference>
<proteinExistence type="inferred from homology"/>
<feature type="binding site" evidence="5">
    <location>
        <position position="220"/>
    </location>
    <ligand>
        <name>NAD(+)</name>
        <dbReference type="ChEBI" id="CHEBI:57540"/>
    </ligand>
</feature>
<dbReference type="PIRSF" id="PIRSF000185">
    <property type="entry name" value="Glu_DH"/>
    <property type="match status" value="1"/>
</dbReference>
<protein>
    <recommendedName>
        <fullName evidence="3">Glutamate dehydrogenase</fullName>
    </recommendedName>
</protein>
<dbReference type="PROSITE" id="PS00074">
    <property type="entry name" value="GLFV_DEHYDROGENASE"/>
    <property type="match status" value="1"/>
</dbReference>
<dbReference type="SUPFAM" id="SSF51735">
    <property type="entry name" value="NAD(P)-binding Rossmann-fold domains"/>
    <property type="match status" value="1"/>
</dbReference>
<dbReference type="Gene3D" id="3.40.50.720">
    <property type="entry name" value="NAD(P)-binding Rossmann-like Domain"/>
    <property type="match status" value="1"/>
</dbReference>
<dbReference type="Gene3D" id="3.40.50.10860">
    <property type="entry name" value="Leucine Dehydrogenase, chain A, domain 1"/>
    <property type="match status" value="1"/>
</dbReference>
<dbReference type="InterPro" id="IPR006095">
    <property type="entry name" value="Glu/Leu/Phe/Val/Trp_DH"/>
</dbReference>
<dbReference type="Pfam" id="PF00208">
    <property type="entry name" value="ELFV_dehydrog"/>
    <property type="match status" value="1"/>
</dbReference>
<evidence type="ECO:0000256" key="4">
    <source>
        <dbReference type="PIRSR" id="PIRSR000185-1"/>
    </source>
</evidence>
<feature type="active site" description="Proton donor" evidence="4">
    <location>
        <position position="103"/>
    </location>
</feature>
<evidence type="ECO:0000256" key="1">
    <source>
        <dbReference type="ARBA" id="ARBA00006382"/>
    </source>
</evidence>
<sequence>MTNSFETAKYQLDQAAKLAQLDSKKIEQLKTPDRYVEVSIPVLMDNGEQRIFQGFRSQHNNARGPYKGGIRYHHEVHLDEVRALSFWMSFKNAVVEVPFGGGKGGIIVNPKELSSLELEKLSRGYVKKMFRVLGPEVDVPAPDVNTNGQIMSWFVDEYKKQTGDEKFLATFTGKPIENGGSEGRTEATGFGGAYVLEEIVKRKVLNLPKGSTVAIQGFGNVAIYFAQAVMSLGFTVVAMSDSKGAIYKKEGLAIKDLMEHKKQYGSVKGFAGAEDITNEELMELPVDALVPAALENVLHQHNAEKVKAKLIIEMANGPTTPEADKIFMEKKIIVIPDILANSGGVCVSYYEWHQNMYGEKWTKDQVLEKLRKQMEKAFDDVLKIKEKYNTTFRNAAYILAAERIIVKM</sequence>
<dbReference type="Pfam" id="PF02812">
    <property type="entry name" value="ELFV_dehydrog_N"/>
    <property type="match status" value="1"/>
</dbReference>
<evidence type="ECO:0000313" key="9">
    <source>
        <dbReference type="EMBL" id="PIR96404.1"/>
    </source>
</evidence>
<dbReference type="PANTHER" id="PTHR11606">
    <property type="entry name" value="GLUTAMATE DEHYDROGENASE"/>
    <property type="match status" value="1"/>
</dbReference>
<feature type="binding site" evidence="5">
    <location>
        <position position="67"/>
    </location>
    <ligand>
        <name>substrate</name>
    </ligand>
</feature>
<evidence type="ECO:0000313" key="10">
    <source>
        <dbReference type="Proteomes" id="UP000230922"/>
    </source>
</evidence>
<dbReference type="EMBL" id="PFAK01000019">
    <property type="protein sequence ID" value="PIR96404.1"/>
    <property type="molecule type" value="Genomic_DNA"/>
</dbReference>
<keyword evidence="2 3" id="KW-0560">Oxidoreductase</keyword>
<dbReference type="GO" id="GO:0000166">
    <property type="term" value="F:nucleotide binding"/>
    <property type="evidence" value="ECO:0007669"/>
    <property type="project" value="UniProtKB-KW"/>
</dbReference>
<evidence type="ECO:0000256" key="6">
    <source>
        <dbReference type="PIRSR" id="PIRSR000185-3"/>
    </source>
</evidence>
<feature type="binding site" evidence="5">
    <location>
        <position position="188"/>
    </location>
    <ligand>
        <name>NAD(+)</name>
        <dbReference type="ChEBI" id="CHEBI:57540"/>
    </ligand>
</feature>
<dbReference type="InterPro" id="IPR046346">
    <property type="entry name" value="Aminoacid_DH-like_N_sf"/>
</dbReference>
<dbReference type="GO" id="GO:0004352">
    <property type="term" value="F:glutamate dehydrogenase (NAD+) activity"/>
    <property type="evidence" value="ECO:0007669"/>
    <property type="project" value="TreeGrafter"/>
</dbReference>
<name>A0A2H0VBD4_9BACT</name>